<dbReference type="Pfam" id="PF13556">
    <property type="entry name" value="HTH_30"/>
    <property type="match status" value="1"/>
</dbReference>
<keyword evidence="5" id="KW-1185">Reference proteome</keyword>
<proteinExistence type="inferred from homology"/>
<feature type="domain" description="PucR C-terminal helix-turn-helix" evidence="2">
    <location>
        <begin position="283"/>
        <end position="339"/>
    </location>
</feature>
<evidence type="ECO:0000313" key="4">
    <source>
        <dbReference type="EMBL" id="QKZ18372.1"/>
    </source>
</evidence>
<sequence>MPEREISEQYVEGCAQILAEVSATGRRLTREELTSRRELGEQAADAGHGLRALVSAHLSAARAAWPTAPGTADSALAALHQVIDAFSEGYERAQRQAVRQEEAARREFIDDLLYGRADLGRLAERAERFGLRLSHAHAVAVAQGPTAYDEGDKVPQQVERALISRFGDRSVLLTTKDGRILCIAPGHQDEVLAFFAKQAHAATEGGRVAIGRAQPGPGGVVHSYEEALNALELAERLELEDPVLRAADLLVYPVLTRDRQAMADLVVSTLGPLTTARGGAEPLLGTLIAYFDSGCVAAEAARRLSLSVRAFTYRLERIHKLTGADPAEPAHRYMLQTAVIGARLLDWPTKRL</sequence>
<dbReference type="RefSeq" id="WP_176575312.1">
    <property type="nucleotide sequence ID" value="NZ_CBDRGH010000017.1"/>
</dbReference>
<dbReference type="PANTHER" id="PTHR33744">
    <property type="entry name" value="CARBOHYDRATE DIACID REGULATOR"/>
    <property type="match status" value="1"/>
</dbReference>
<name>A0A7H8T5P0_STRCX</name>
<accession>A0A7H8T5P0</accession>
<evidence type="ECO:0000259" key="2">
    <source>
        <dbReference type="Pfam" id="PF13556"/>
    </source>
</evidence>
<evidence type="ECO:0000259" key="3">
    <source>
        <dbReference type="Pfam" id="PF17853"/>
    </source>
</evidence>
<evidence type="ECO:0000313" key="5">
    <source>
        <dbReference type="Proteomes" id="UP000509418"/>
    </source>
</evidence>
<dbReference type="EMBL" id="CP056041">
    <property type="protein sequence ID" value="QKZ18372.1"/>
    <property type="molecule type" value="Genomic_DNA"/>
</dbReference>
<dbReference type="AlphaFoldDB" id="A0A7H8T5P0"/>
<comment type="similarity">
    <text evidence="1">Belongs to the CdaR family.</text>
</comment>
<dbReference type="Pfam" id="PF17853">
    <property type="entry name" value="GGDEF_2"/>
    <property type="match status" value="1"/>
</dbReference>
<dbReference type="InterPro" id="IPR051448">
    <property type="entry name" value="CdaR-like_regulators"/>
</dbReference>
<organism evidence="4 5">
    <name type="scientific">Streptomyces chartreusis</name>
    <dbReference type="NCBI Taxonomy" id="1969"/>
    <lineage>
        <taxon>Bacteria</taxon>
        <taxon>Bacillati</taxon>
        <taxon>Actinomycetota</taxon>
        <taxon>Actinomycetes</taxon>
        <taxon>Kitasatosporales</taxon>
        <taxon>Streptomycetaceae</taxon>
        <taxon>Streptomyces</taxon>
    </lineage>
</organism>
<protein>
    <submittedName>
        <fullName evidence="4">Helix-turn-helix domain-containing protein</fullName>
    </submittedName>
</protein>
<reference evidence="4 5" key="1">
    <citation type="submission" date="2020-06" db="EMBL/GenBank/DDBJ databases">
        <title>Genome mining for natural products.</title>
        <authorList>
            <person name="Zhang B."/>
            <person name="Shi J."/>
            <person name="Ge H."/>
        </authorList>
    </citation>
    <scope>NUCLEOTIDE SEQUENCE [LARGE SCALE GENOMIC DNA]</scope>
    <source>
        <strain evidence="4 5">NA02069</strain>
    </source>
</reference>
<feature type="domain" description="CdaR GGDEF-like" evidence="3">
    <location>
        <begin position="115"/>
        <end position="233"/>
    </location>
</feature>
<dbReference type="InterPro" id="IPR025736">
    <property type="entry name" value="PucR_C-HTH_dom"/>
</dbReference>
<dbReference type="InterPro" id="IPR041522">
    <property type="entry name" value="CdaR_GGDEF"/>
</dbReference>
<evidence type="ECO:0000256" key="1">
    <source>
        <dbReference type="ARBA" id="ARBA00006754"/>
    </source>
</evidence>
<gene>
    <name evidence="4" type="ORF">HUT05_13970</name>
</gene>
<dbReference type="PANTHER" id="PTHR33744:SF1">
    <property type="entry name" value="DNA-BINDING TRANSCRIPTIONAL ACTIVATOR ADER"/>
    <property type="match status" value="1"/>
</dbReference>
<dbReference type="InterPro" id="IPR042070">
    <property type="entry name" value="PucR_C-HTH_sf"/>
</dbReference>
<dbReference type="Proteomes" id="UP000509418">
    <property type="component" value="Chromosome"/>
</dbReference>
<dbReference type="Gene3D" id="1.10.10.2840">
    <property type="entry name" value="PucR C-terminal helix-turn-helix domain"/>
    <property type="match status" value="1"/>
</dbReference>